<name>A0A3G9ICC9_9ACTN</name>
<keyword evidence="3" id="KW-1185">Reference proteome</keyword>
<dbReference type="InterPro" id="IPR030395">
    <property type="entry name" value="GP_PDE_dom"/>
</dbReference>
<dbReference type="EMBL" id="AP019307">
    <property type="protein sequence ID" value="BBH16012.1"/>
    <property type="molecule type" value="Genomic_DNA"/>
</dbReference>
<evidence type="ECO:0000259" key="1">
    <source>
        <dbReference type="PROSITE" id="PS51704"/>
    </source>
</evidence>
<organism evidence="2 3">
    <name type="scientific">Nocardioides baekrokdamisoli</name>
    <dbReference type="NCBI Taxonomy" id="1804624"/>
    <lineage>
        <taxon>Bacteria</taxon>
        <taxon>Bacillati</taxon>
        <taxon>Actinomycetota</taxon>
        <taxon>Actinomycetes</taxon>
        <taxon>Propionibacteriales</taxon>
        <taxon>Nocardioidaceae</taxon>
        <taxon>Nocardioides</taxon>
    </lineage>
</organism>
<evidence type="ECO:0000313" key="2">
    <source>
        <dbReference type="EMBL" id="BBH16012.1"/>
    </source>
</evidence>
<accession>A0A3G9ICC9</accession>
<gene>
    <name evidence="2" type="ORF">Back2_02990</name>
</gene>
<dbReference type="PROSITE" id="PS51704">
    <property type="entry name" value="GP_PDE"/>
    <property type="match status" value="1"/>
</dbReference>
<dbReference type="OrthoDB" id="5241788at2"/>
<proteinExistence type="predicted"/>
<evidence type="ECO:0000313" key="3">
    <source>
        <dbReference type="Proteomes" id="UP000271573"/>
    </source>
</evidence>
<dbReference type="SUPFAM" id="SSF51695">
    <property type="entry name" value="PLC-like phosphodiesterases"/>
    <property type="match status" value="1"/>
</dbReference>
<sequence length="253" mass="27723">MLAFAHRGGATHPEIVGLENTLAAFQHAYDLGYRYFETDVHASIDGVLFAFHDDELDRVTDGSGRLAELPSGTIGQARVGGRHAIPTLAELVDAFPDVTFNVDIKADDATGPLADLVTRRQLSGRVIVGSFSSARLRRFRRLTAGQVPTSADPREVAAFVLCPSPLVARLLRALPCVALQVPVHTSIRGRRVEVVTRRFVRNAHAAGKHVHVWTIDEPTEMERLIALGVDGIMTDRTDLLKDVLITHGLWRTN</sequence>
<dbReference type="KEGG" id="nbe:Back2_02990"/>
<protein>
    <submittedName>
        <fullName evidence="2">Glycerophosphoryl diester phosphodiesterase</fullName>
    </submittedName>
</protein>
<dbReference type="PANTHER" id="PTHR43805">
    <property type="entry name" value="GLYCEROPHOSPHORYL DIESTER PHOSPHODIESTERASE"/>
    <property type="match status" value="1"/>
</dbReference>
<dbReference type="CDD" id="cd08561">
    <property type="entry name" value="GDPD_cytoplasmic_ScUgpQ2_like"/>
    <property type="match status" value="1"/>
</dbReference>
<dbReference type="InterPro" id="IPR017946">
    <property type="entry name" value="PLC-like_Pdiesterase_TIM-brl"/>
</dbReference>
<dbReference type="RefSeq" id="WP_125566108.1">
    <property type="nucleotide sequence ID" value="NZ_AP019307.1"/>
</dbReference>
<dbReference type="AlphaFoldDB" id="A0A3G9ICC9"/>
<dbReference type="Proteomes" id="UP000271573">
    <property type="component" value="Chromosome"/>
</dbReference>
<dbReference type="GO" id="GO:0008081">
    <property type="term" value="F:phosphoric diester hydrolase activity"/>
    <property type="evidence" value="ECO:0007669"/>
    <property type="project" value="InterPro"/>
</dbReference>
<dbReference type="GO" id="GO:0006629">
    <property type="term" value="P:lipid metabolic process"/>
    <property type="evidence" value="ECO:0007669"/>
    <property type="project" value="InterPro"/>
</dbReference>
<dbReference type="Gene3D" id="3.20.20.190">
    <property type="entry name" value="Phosphatidylinositol (PI) phosphodiesterase"/>
    <property type="match status" value="1"/>
</dbReference>
<feature type="domain" description="GP-PDE" evidence="1">
    <location>
        <begin position="1"/>
        <end position="244"/>
    </location>
</feature>
<dbReference type="PANTHER" id="PTHR43805:SF1">
    <property type="entry name" value="GP-PDE DOMAIN-CONTAINING PROTEIN"/>
    <property type="match status" value="1"/>
</dbReference>
<dbReference type="Pfam" id="PF03009">
    <property type="entry name" value="GDPD"/>
    <property type="match status" value="1"/>
</dbReference>
<reference evidence="2 3" key="1">
    <citation type="submission" date="2018-11" db="EMBL/GenBank/DDBJ databases">
        <title>Complete genome sequence of Nocardioides baekrokdamisoli strain KCTC 39748.</title>
        <authorList>
            <person name="Kang S.W."/>
            <person name="Lee K.C."/>
            <person name="Kim K.K."/>
            <person name="Kim J.S."/>
            <person name="Kim D.S."/>
            <person name="Ko S.H."/>
            <person name="Yang S.H."/>
            <person name="Shin Y.K."/>
            <person name="Lee J.S."/>
        </authorList>
    </citation>
    <scope>NUCLEOTIDE SEQUENCE [LARGE SCALE GENOMIC DNA]</scope>
    <source>
        <strain evidence="2 3">KCTC 39748</strain>
    </source>
</reference>